<dbReference type="InterPro" id="IPR016039">
    <property type="entry name" value="Thiolase-like"/>
</dbReference>
<proteinExistence type="predicted"/>
<feature type="active site" description="Proton donor; for dehydratase activity" evidence="8">
    <location>
        <position position="3870"/>
    </location>
</feature>
<dbReference type="GO" id="GO:0004312">
    <property type="term" value="F:fatty acid synthase activity"/>
    <property type="evidence" value="ECO:0007669"/>
    <property type="project" value="TreeGrafter"/>
</dbReference>
<dbReference type="GO" id="GO:0031177">
    <property type="term" value="F:phosphopantetheine binding"/>
    <property type="evidence" value="ECO:0007669"/>
    <property type="project" value="InterPro"/>
</dbReference>
<accession>A0A1Q4V891</accession>
<feature type="domain" description="Carrier" evidence="10">
    <location>
        <begin position="4407"/>
        <end position="4482"/>
    </location>
</feature>
<dbReference type="PROSITE" id="PS52004">
    <property type="entry name" value="KS3_2"/>
    <property type="match status" value="4"/>
</dbReference>
<evidence type="ECO:0000256" key="1">
    <source>
        <dbReference type="ARBA" id="ARBA00004792"/>
    </source>
</evidence>
<feature type="domain" description="Carrier" evidence="10">
    <location>
        <begin position="2680"/>
        <end position="2755"/>
    </location>
</feature>
<feature type="region of interest" description="Disordered" evidence="9">
    <location>
        <begin position="3968"/>
        <end position="3995"/>
    </location>
</feature>
<evidence type="ECO:0000259" key="12">
    <source>
        <dbReference type="PROSITE" id="PS52019"/>
    </source>
</evidence>
<dbReference type="InterPro" id="IPR055123">
    <property type="entry name" value="SpnB-like_Rossmann"/>
</dbReference>
<dbReference type="Proteomes" id="UP000186455">
    <property type="component" value="Unassembled WGS sequence"/>
</dbReference>
<evidence type="ECO:0000256" key="2">
    <source>
        <dbReference type="ARBA" id="ARBA00022450"/>
    </source>
</evidence>
<reference evidence="13 14" key="1">
    <citation type="submission" date="2015-06" db="EMBL/GenBank/DDBJ databases">
        <title>Cloning and characterization of the uncialamcin biosynthetic gene cluster.</title>
        <authorList>
            <person name="Yan X."/>
            <person name="Huang T."/>
            <person name="Ge H."/>
            <person name="Shen B."/>
        </authorList>
    </citation>
    <scope>NUCLEOTIDE SEQUENCE [LARGE SCALE GENOMIC DNA]</scope>
    <source>
        <strain evidence="13 14">DCA2648</strain>
    </source>
</reference>
<comment type="pathway">
    <text evidence="1">Antibiotic biosynthesis.</text>
</comment>
<dbReference type="InterPro" id="IPR014043">
    <property type="entry name" value="Acyl_transferase_dom"/>
</dbReference>
<dbReference type="InterPro" id="IPR013968">
    <property type="entry name" value="PKS_KR"/>
</dbReference>
<feature type="region of interest" description="C-terminal hotdog fold" evidence="8">
    <location>
        <begin position="2076"/>
        <end position="2216"/>
    </location>
</feature>
<dbReference type="InterPro" id="IPR020841">
    <property type="entry name" value="PKS_Beta-ketoAc_synthase_dom"/>
</dbReference>
<evidence type="ECO:0000256" key="8">
    <source>
        <dbReference type="PROSITE-ProRule" id="PRU01363"/>
    </source>
</evidence>
<organism evidence="13 14">
    <name type="scientific">Streptomyces uncialis</name>
    <dbReference type="NCBI Taxonomy" id="1048205"/>
    <lineage>
        <taxon>Bacteria</taxon>
        <taxon>Bacillati</taxon>
        <taxon>Actinomycetota</taxon>
        <taxon>Actinomycetes</taxon>
        <taxon>Kitasatosporales</taxon>
        <taxon>Streptomycetaceae</taxon>
        <taxon>Streptomyces</taxon>
    </lineage>
</organism>
<feature type="region of interest" description="Disordered" evidence="9">
    <location>
        <begin position="5473"/>
        <end position="5511"/>
    </location>
</feature>
<feature type="domain" description="PKS/mFAS DH" evidence="12">
    <location>
        <begin position="3670"/>
        <end position="3947"/>
    </location>
</feature>
<evidence type="ECO:0000256" key="4">
    <source>
        <dbReference type="ARBA" id="ARBA00022679"/>
    </source>
</evidence>
<dbReference type="Gene3D" id="3.40.47.10">
    <property type="match status" value="4"/>
</dbReference>
<dbReference type="Pfam" id="PF02801">
    <property type="entry name" value="Ketoacyl-synt_C"/>
    <property type="match status" value="4"/>
</dbReference>
<protein>
    <recommendedName>
        <fullName evidence="15">Polyketide synthase</fullName>
    </recommendedName>
</protein>
<feature type="region of interest" description="N-terminal hotdog fold" evidence="8">
    <location>
        <begin position="1936"/>
        <end position="2062"/>
    </location>
</feature>
<dbReference type="STRING" id="1048205.AB852_14975"/>
<dbReference type="InterPro" id="IPR016035">
    <property type="entry name" value="Acyl_Trfase/lysoPLipase"/>
</dbReference>
<dbReference type="InterPro" id="IPR036291">
    <property type="entry name" value="NAD(P)-bd_dom_sf"/>
</dbReference>
<keyword evidence="5" id="KW-0045">Antibiotic biosynthesis</keyword>
<gene>
    <name evidence="13" type="ORF">AB852_14975</name>
</gene>
<dbReference type="InterPro" id="IPR032821">
    <property type="entry name" value="PKS_assoc"/>
</dbReference>
<dbReference type="PROSITE" id="PS50075">
    <property type="entry name" value="CARRIER"/>
    <property type="match status" value="4"/>
</dbReference>
<dbReference type="Pfam" id="PF21089">
    <property type="entry name" value="PKS_DH_N"/>
    <property type="match status" value="2"/>
</dbReference>
<dbReference type="InterPro" id="IPR014031">
    <property type="entry name" value="Ketoacyl_synth_C"/>
</dbReference>
<dbReference type="InterPro" id="IPR057326">
    <property type="entry name" value="KR_dom"/>
</dbReference>
<evidence type="ECO:0000259" key="11">
    <source>
        <dbReference type="PROSITE" id="PS52004"/>
    </source>
</evidence>
<dbReference type="Pfam" id="PF22953">
    <property type="entry name" value="SpnB_Rossmann"/>
    <property type="match status" value="3"/>
</dbReference>
<keyword evidence="2" id="KW-0596">Phosphopantetheine</keyword>
<dbReference type="SMART" id="SM00826">
    <property type="entry name" value="PKS_DH"/>
    <property type="match status" value="2"/>
</dbReference>
<feature type="region of interest" description="N-terminal hotdog fold" evidence="8">
    <location>
        <begin position="3670"/>
        <end position="3795"/>
    </location>
</feature>
<comment type="caution">
    <text evidence="13">The sequence shown here is derived from an EMBL/GenBank/DDBJ whole genome shotgun (WGS) entry which is preliminary data.</text>
</comment>
<keyword evidence="3" id="KW-0597">Phosphoprotein</keyword>
<keyword evidence="7" id="KW-0012">Acyltransferase</keyword>
<dbReference type="PROSITE" id="PS52019">
    <property type="entry name" value="PKS_MFAS_DH"/>
    <property type="match status" value="2"/>
</dbReference>
<feature type="domain" description="PKS/mFAS DH" evidence="12">
    <location>
        <begin position="1936"/>
        <end position="2216"/>
    </location>
</feature>
<dbReference type="PROSITE" id="PS00606">
    <property type="entry name" value="KS3_1"/>
    <property type="match status" value="3"/>
</dbReference>
<evidence type="ECO:0000256" key="6">
    <source>
        <dbReference type="ARBA" id="ARBA00023268"/>
    </source>
</evidence>
<dbReference type="InterPro" id="IPR001227">
    <property type="entry name" value="Ac_transferase_dom_sf"/>
</dbReference>
<dbReference type="Gene3D" id="3.40.366.10">
    <property type="entry name" value="Malonyl-Coenzyme A Acyl Carrier Protein, domain 2"/>
    <property type="match status" value="4"/>
</dbReference>
<feature type="active site" description="Proton donor; for dehydratase activity" evidence="8">
    <location>
        <position position="2137"/>
    </location>
</feature>
<dbReference type="InterPro" id="IPR050091">
    <property type="entry name" value="PKS_NRPS_Biosynth_Enz"/>
</dbReference>
<feature type="domain" description="Carrier" evidence="10">
    <location>
        <begin position="925"/>
        <end position="1000"/>
    </location>
</feature>
<feature type="region of interest" description="C-terminal hotdog fold" evidence="8">
    <location>
        <begin position="3809"/>
        <end position="3947"/>
    </location>
</feature>
<feature type="active site" description="Proton acceptor; for dehydratase activity" evidence="8">
    <location>
        <position position="3702"/>
    </location>
</feature>
<dbReference type="SMART" id="SM00823">
    <property type="entry name" value="PKS_PP"/>
    <property type="match status" value="4"/>
</dbReference>
<dbReference type="PANTHER" id="PTHR43775:SF51">
    <property type="entry name" value="INACTIVE PHENOLPHTHIOCEROL SYNTHESIS POLYKETIDE SYNTHASE TYPE I PKS1-RELATED"/>
    <property type="match status" value="1"/>
</dbReference>
<dbReference type="FunFam" id="1.10.1200.10:FF:000007">
    <property type="entry name" value="Probable polyketide synthase pks17"/>
    <property type="match status" value="1"/>
</dbReference>
<dbReference type="InterPro" id="IPR049552">
    <property type="entry name" value="PKS_DH_N"/>
</dbReference>
<dbReference type="GO" id="GO:0004315">
    <property type="term" value="F:3-oxoacyl-[acyl-carrier-protein] synthase activity"/>
    <property type="evidence" value="ECO:0007669"/>
    <property type="project" value="InterPro"/>
</dbReference>
<dbReference type="CDD" id="cd00833">
    <property type="entry name" value="PKS"/>
    <property type="match status" value="4"/>
</dbReference>
<feature type="domain" description="Ketosynthase family 3 (KS3)" evidence="11">
    <location>
        <begin position="1"/>
        <end position="406"/>
    </location>
</feature>
<dbReference type="InterPro" id="IPR020807">
    <property type="entry name" value="PKS_DH"/>
</dbReference>
<dbReference type="Gene3D" id="3.10.129.110">
    <property type="entry name" value="Polyketide synthase dehydratase"/>
    <property type="match status" value="2"/>
</dbReference>
<evidence type="ECO:0000256" key="3">
    <source>
        <dbReference type="ARBA" id="ARBA00022553"/>
    </source>
</evidence>
<evidence type="ECO:0000313" key="14">
    <source>
        <dbReference type="Proteomes" id="UP000186455"/>
    </source>
</evidence>
<dbReference type="InterPro" id="IPR016036">
    <property type="entry name" value="Malonyl_transacylase_ACP-bd"/>
</dbReference>
<dbReference type="InterPro" id="IPR018201">
    <property type="entry name" value="Ketoacyl_synth_AS"/>
</dbReference>
<dbReference type="Gene3D" id="3.40.50.720">
    <property type="entry name" value="NAD(P)-binding Rossmann-like Domain"/>
    <property type="match status" value="3"/>
</dbReference>
<dbReference type="GO" id="GO:0006633">
    <property type="term" value="P:fatty acid biosynthetic process"/>
    <property type="evidence" value="ECO:0007669"/>
    <property type="project" value="InterPro"/>
</dbReference>
<evidence type="ECO:0000256" key="5">
    <source>
        <dbReference type="ARBA" id="ARBA00023194"/>
    </source>
</evidence>
<dbReference type="Pfam" id="PF08659">
    <property type="entry name" value="KR"/>
    <property type="match status" value="3"/>
</dbReference>
<dbReference type="FunFam" id="3.40.47.10:FF:000019">
    <property type="entry name" value="Polyketide synthase type I"/>
    <property type="match status" value="3"/>
</dbReference>
<dbReference type="SUPFAM" id="SSF51735">
    <property type="entry name" value="NAD(P)-binding Rossmann-fold domains"/>
    <property type="match status" value="6"/>
</dbReference>
<dbReference type="SUPFAM" id="SSF52151">
    <property type="entry name" value="FabD/lysophospholipase-like"/>
    <property type="match status" value="4"/>
</dbReference>
<dbReference type="RefSeq" id="WP_073788350.1">
    <property type="nucleotide sequence ID" value="NZ_LFBV01000003.1"/>
</dbReference>
<feature type="domain" description="Carrier" evidence="10">
    <location>
        <begin position="5941"/>
        <end position="6019"/>
    </location>
</feature>
<feature type="region of interest" description="Disordered" evidence="9">
    <location>
        <begin position="2636"/>
        <end position="2666"/>
    </location>
</feature>
<dbReference type="PROSITE" id="PS00012">
    <property type="entry name" value="PHOSPHOPANTETHEINE"/>
    <property type="match status" value="4"/>
</dbReference>
<dbReference type="Gene3D" id="3.30.70.3290">
    <property type="match status" value="4"/>
</dbReference>
<feature type="domain" description="Ketosynthase family 3 (KS3)" evidence="11">
    <location>
        <begin position="2773"/>
        <end position="3199"/>
    </location>
</feature>
<dbReference type="InterPro" id="IPR009081">
    <property type="entry name" value="PP-bd_ACP"/>
</dbReference>
<feature type="domain" description="Ketosynthase family 3 (KS3)" evidence="11">
    <location>
        <begin position="4500"/>
        <end position="4926"/>
    </location>
</feature>
<dbReference type="EMBL" id="LFBV01000003">
    <property type="protein sequence ID" value="OKH93979.1"/>
    <property type="molecule type" value="Genomic_DNA"/>
</dbReference>
<dbReference type="InterPro" id="IPR036736">
    <property type="entry name" value="ACP-like_sf"/>
</dbReference>
<sequence>MKKIAVIGLSCRLPGAGDPGAFWDMLSTGGSGVSDGPDGRRRGSLAATDEFDPGFFGISPREAAAMDPQQRLVLELAWEACEDAGTAPAALRGSGTAVFVGASRDDYASLLYQHGTDAITHHTMTGLNRGVIANRVSYHFDLRGPSLTVDTAQSSSLVAFHLACESLRSGETDTAIAAGVSVSVLAEHSVTEERFGGLSPDGECYAFDARANGFVPGEGGVAVLLKPLERALADGDRVYGVVHGSAVNSDGTTPGLTVPSRTAQESVISEAYRRAGLDPRDVQYVEAHGTGTPVGDPVEAAALGAVLGAGRPDGEPLRIGSAKTNVGHLGGASGLVGLLKALLSLHHRELPPSRNFETPHPAIPFGELGLAVQRARTPWPRPDRLLTAGVSSFGMGGTNCHVALGAGTPPAARAGDAVPPPVLPWVLSGHGDGALRAQAERLGHAVRTGPGGPDPVDIGWSLATGRETFEHRAVVLTETGEDSAAVRDRLLRGVGALASGTPSPEVVRGVARPGRLAVVFSGQGSQRTAMGRELYAAYPVYAETFDQVVAHLDPLLGRSLGEVVDSGAGLDDTRFAQPALFAVEVALYRLVESWGVRPALLTGHSVGEITAAHVAGVLTLPDAAALVAARARLMGALPTGGVMIAVAAAEDQVLPLLVEYADRVAVAAVNGPEAVVLSGERAATETVAAGLASAGVRTRRLRVSHAFHSPLMEPMLDGFRAAVETLRFHPAAMDLVSTVTGLPVRDGEMSSPCYWVEQVRRPVRFLDAVRALEEAGVTTCLELGPDGVCSPMAAASVRDPGALLPVAALRADRPEALTLTTALATVFTRGAAVDWAAAYAGTDARRTPLPTYAFQRERHWFDSARRVTPAPGATPEVSQALEVSGTLEVSGALAVPAVPEVAAVPEVSQGLEPLEADPVPGRGARAVTDLVSAHIAAVLGHADQRRVEHHRTFGELGFDSLTAVELRSALSDATGLRLPTGLLYDRPTPAELIAHLAERLAGQTAGERTDPPPVGAPYPAEDGSAYPAGDGSARRTATSADDDDAVAVIGMACRYPGGAVSPEELWRLVADGVDAVSDFPADRGWAEDLHVPGDGRPGRSVVGSGGFLHDAGAFDAAFFGISPREALAMDPQQRLLLETAWEAVERAGIDPRALSGTRTSVFVGATALDYGPRMHETDGGAEGHVLTGTTSSVASGRLAYQLGLLGPAVTVDTACSSSLVALHLAVRSLRSGESTMALAGGAAVMSTPGMFLEFSRQGGLAADGRSKSFSADADGTSWAEGAGLLLVQRLSDARRDGHRVLAVIRGSAVNQDGASNGLTAPNGPAQERVIRQALADARLAPADIDAVEAHGTGTRLGDPIEADALLATYGSDRADREPVYIGSLKSNIGHAQAAAGVGGVIKMVQALRTGVLPRTLHITTPTPHVDWTTGTAELLAEQRAWPHTGRPRRAAVSSFGISGTNAHLIIEQAPPETPVPVAASAAPALVPWVVSGRTDAALRAQAVRLRERLLRDPGPSPADIGHSLATTRTAFEKRAVVTGVEAVDLLSGLDALIGGEDSPRLVHGTAADRTATAFLFTGQGSQRPGMGKELYETYPVYAAAFDAVCAALGPHLDRPLRTVLDTAGADAAIHTTEYAQPALFAFEVALARLLEHHGLAPDFVAGHSVGELAAAHIADVWSLADAARLVAARGRLMQASPPGGVMIAVEATEPETRAALAGLERTVTVAAVNAPDAVVISGDAEDTTAVAAVLAARGRRTRVLRVSHAFHSPHMDGALDEFRSVVGSLSPRPPRTAFVSTLTGEQADADSLASPDYWVRQVREPVRFLDAVRTLEARGAGILLEVGPDTALAALAERSLGEAGGVTVIPLQRAGRPEAEAFVTALGRCHVAGAVTDMAPFFPGARRVDLPTYAFQRQRYWLLPEPRGDARSLGLDTSRHPLISTAMELADRDETVLTSRLSLDSHPWLADHTIAGSVLVPATAFLELAVAAGDRSGAGRVTELTLETPLPLTGSQAVRVQIVVAARDGRGDRPFTVHAAPDTGEEDRRTWTRHASGLLGGAPAVVPEPPGTAEWPPPGAVAVSLDDVYPRLDALGHSYGPAFQGLRALWRCGDDLCAEVRLPGEPDAASGGYAVHPALLDAVLHPLVLAAAGPGATGTVALPFAWSGVTVHATGATELRARLSPAAPGAYRLTLLDGGGLPVATVESLVLRPLARDALRGPAGTAADALFGVEWRRIDGPGTDTARWTGIADTGELPDPGHGDVVVRFGGGTAAEASAAPSRALALLQGFLADERFEGSRLVFVTTGAVAVRPGEDVPGLAESAVWGLVRAAQTEHPDRFALVDLDVGITELPGPGNGGPLGTAIASGAPQLAVREGELLAPQLARATLGEPTPPTFDPAGTVLITGGTGALASALAQHLVTAHGVRRLLLLSRRGATAPGATELRTALEAAGAEVTFTACDITDRDALTTALAHVPAQHPLTAVIHTAGILDDHTIATMNPGRLARVMSPKADAAWHLHELTAGLDLAAFVLFSSVSGLVGTAGQANYAAANTFLDALAAHRRARGLPALSLAWGLWDDERGMGGSLDAAGLARWARAGFQPLPGELALELFDASLAGDHALTVPALLDPAAIDGTAGPMLRGPARSRVERRTASRSAGEADGTDSGWARRVAQLPEHERLAAAADEIRALAASVLGHPDVGGIDASRAFHEIGVDSLAGVELRNRVSALTGLRLSPTTVFDHPSPVALARHVLERVSGEVAKRDVTGPVTVADDDPIVIIGMGCHYPGGITSPDDLWNLVTQGHEGITTFPTNRGWNLDTLHHPDPDHPTTTYTRHGGFLHDADLFDPHHFAMSPREATATDPQQRLLLQTTWETLENAGINPTHLQHTRTGVYTGLMYHDYATRLPRRPAEFEGFLLAGNLSSVASGRLAYAYGLEGPAVTLDTACSSSLVAMHLAANALRQGECDLALAGGVTVMSSPDTFVEFSRQRGLSVDGRCRSFAADADGTGWSEGIGLVLLARLSDARRDGHRVLAVIRGSAVNQDGASNGLTAPNGPAQERVIRQALANANLTPADIDAVEAHGTGTRLGDPIEAQALLATYGQDRTGHEPLYIGSLKSNIGHTQAAAGVGGVIKMVQALHAGQLPRTLHITTPTPHVDWTTGTAQLLHEQRPWPHTGRPRRAAISSFGISGTNAHLIIEEPPPGPVITAPAPVAALPFFLSADDETGVRAQAARLHAHLVKEPEPSLVDIGWSLATTRATLKERAAVVGADRDGLLAGLDALARGEDDERVVRDGSATARGRTVFLFPGQGSQRPGMGHELYQRVPLFAKHLDTICAAFDDELEHPLRDVMFAPADSAAALLLDRTDFTQAALFALEVALFRLVEHHGPAPDLLLGHSLGEIAAAHAAGVFSLQDACALVAARGSLMRAARDDGAMAALQVSEDELRQTLAGYGEPAPVSIAAVNGPRATVVSGDAETVGEVVRIWRSRGRRAKRLAVSHAFHSAHMDGTLAEFRSVAERLTFHEPRIPVVSNITGEPAAGEHTSPAYWTEHIRRPVRFHDGMRYAESAGVTDHLELGSGVLTAMAAGCLTREAGAMVPLLRPGRPEPVGVTAALALLRLRGAALDPDTVFPGGSRVALPTYAFRRDRYWLTAPAAEPADARELGLEPAEHPLLGAALTVAGRDVRIFTGRISLETHPWLAGHSVHGAVLFPGSGLLELALRAGAEVGLRRVSELTLTAPLVLPESGGVRVQLVVGEPGEDGGRAIDVHARPDDEVPGRAWTAHASGRLTTAGRTASTADSQEPWPPEGAVEADLDGVYGRLAEAGFGYGGEFTGLRRVWRAGDTVYAEVALEERFRADADRFVVHPALLDAALHPLLPGVVDPQAPPRLPFVWSGVEVDAAGPAALRVRLTATGPQRVAVSLADMTGALVASVDSLELRPVSRDTVRAAADSVRDGLFTVVWKPLAAGPSENGQAPDGRARAEAVGDELPPPDGGDVVVRMTVADVPDDTRRAVSVTTARALRLVQGFLADERFEGSRLVFVTTRAVAVRPGEDVPGLAESAVWGLVRTAQTEHPGRFALVDLDQPDAPVPSSPEPQLGVRNGELFVPRLTRAAPPGEPTPPAFDPAGTVLITGGTGALARVLTHHLVTTHGVRRLLLLSRRGANAPGATELRTALEAAGAEVTYTACDITDRDALTTALAAIPAQHPLTAVIHTAGILDDHTIATMTPGQLEKVLRTKVDAAWYLHELTAGLDLAAFVLYSSVAGLLGTAGQANYAAGNAFLDALATDRHARGLAGSSLAWGLWEETGSLAGQLSAADRRRLARLGLVPVASAEAMELFDATVASGAPVTALTRLSTAALGDMEGWPPLLRGLAPTGPARGAGVRSGSPASGSPLKAGLSPAEARRAVAEVVRTHAAGVLGHADPSALPGERAIQEMGFDSLTSLELRNRLATATGLPLPVTLVFDHPSLDALTAHLVERVSGEVAKRDVTGPVTVADDDPIVIIGMGCHYPGGITSPDDLWNLVTQGHEGITTFPTNRGWNLDTLHHPDPDHPTTTYTRHGGFLHDADLFDPHHFAMSPREATATDPQQRLLLQTTWETLENAGINPTHLQHTRTGVYTGLMYHDYGSQLRTIPADLEGYFASGNAGSVASGRVAYAYGLEGPAVTVDTACSSSLVAMHLAANALRQGECDLALAGGVTVMSTPRSFIEFSRQRGLSVDGRCRSFAADADGTGWSEGVGLVVVERLSDARRLGHQVLAVVRGSAVNQDGASNGLTAPNGPAQERVIRQALHNAGLTPADIDAVEAHGTGTRLGDPIEAQALLATYGQDRADRQPLYIGSLKSNIGHTQAAAGVGGVIKMVQALHAGQLPRTLHITTPTPHVDWTTGTAQLLAEQRAWPDTGRPRRAAVSSFGISGTNAHLIIEEPPPEAEAKPSAALPVLPWVVSAGSAEGLTAQARRLHAAVSGADGPAPLDVAYTLATGRAALEHRAVVVGADRAELVAGLGRLAAGDSAPGVVRGVRTKGGTAFLFPGQGSQRNEMGHELYQRVPLFAKHLDTVCAAFDGELEHPLRDVMFAPADSPTGPLLDRTALTQPALFAFEVALSRLMESWGVRPDFVAGHSVGEVTAAHVAGVFSLQDAAVLVAARARLMEALPPGGAMVAVEATEDEVTQSVARWPGRVSVAAVNGPRSVVVSGDEDAVLAVAGGLAALGRRTRRLTVSHAFHSARVDGMLAEFGEVCEGLTYHAPHTPVISHLTGGPADARDLMSAAHWVRHVREPVRFGDGVRALGRAGVANYVEVGPGGVLTALAAQTLDEPEDGQRHDDGRDGVGVVGVALPLLRPGRPESEALLTGLAELHTRGVPVDWPAFFRESGARRTGLPTYAFQRERYWITADPASEAPGGPGSADAPQPYADGLLQIGWRPVTDATPGAAVRWAVLGSGFGAHGLEHHDSFADLAAAARSGTPPDAVLTRWAPPGPVTEPSEAASAPSEAVTEPSEAVTGLSEAVTGPSGTVTVPGAVHEAAHRALALVREWLADDRLAAARLVVVTSGGARTGPGEPVDMPTATALGLLRSAQTEHPDRIVLVDLESSEGTESARSTDGTGPDELPIELFAKALASGEPAIAVRGGRLLAPRLRPADAVDATGVRVPARALDPNGTVLITGGTGALGSLFARHLTVRHGVRRLLLLGRRGEAAPGARELAAELAELGAETMFAACDVADRAALAGALGAIPTEHPLTAVVHAAGLRDDDVVDASGGDRPDTGHLHADRLDAVLRPKADGAWQLHELTRDADLAAFVMFSDAAGALGAPGRAGQAAANAYLDALAAHRSGCGLPALAIAWGGWDLPERSGTGQGRPVGRGSGPREGFRPLPAIEGTALFDAALATGHATLVAAPVDLPVLRARGTVPALLRDLAGVPNGEAVPNGSLALRLAGAGDDERRRIVLRLVRDRVAEVLGGGDPGSVRTGQAFHEMGFDSLTSLDLRNRLKTETGLALPATLAFDHPSPTALTEYLLTALAGAGPVGPKSDPVLVGLDGLEAAISAAGPAAVERPVVAGRLRALLARLGPAAEAEAAEADQEADAGSRLADASAEEVFALIDGELGRGAD</sequence>
<dbReference type="InterPro" id="IPR020806">
    <property type="entry name" value="PKS_PP-bd"/>
</dbReference>
<dbReference type="CDD" id="cd08956">
    <property type="entry name" value="KR_3_FAS_SDR_x"/>
    <property type="match status" value="3"/>
</dbReference>
<dbReference type="Pfam" id="PF00550">
    <property type="entry name" value="PP-binding"/>
    <property type="match status" value="4"/>
</dbReference>
<dbReference type="InterPro" id="IPR049900">
    <property type="entry name" value="PKS_mFAS_DH"/>
</dbReference>
<dbReference type="SMART" id="SM00825">
    <property type="entry name" value="PKS_KS"/>
    <property type="match status" value="4"/>
</dbReference>
<evidence type="ECO:0000256" key="7">
    <source>
        <dbReference type="ARBA" id="ARBA00023315"/>
    </source>
</evidence>
<evidence type="ECO:0000313" key="13">
    <source>
        <dbReference type="EMBL" id="OKH93979.1"/>
    </source>
</evidence>
<dbReference type="SUPFAM" id="SSF47336">
    <property type="entry name" value="ACP-like"/>
    <property type="match status" value="4"/>
</dbReference>
<evidence type="ECO:0000259" key="10">
    <source>
        <dbReference type="PROSITE" id="PS50075"/>
    </source>
</evidence>
<dbReference type="Gene3D" id="1.10.1200.10">
    <property type="entry name" value="ACP-like"/>
    <property type="match status" value="4"/>
</dbReference>
<dbReference type="SUPFAM" id="SSF55048">
    <property type="entry name" value="Probable ACP-binding domain of malonyl-CoA ACP transacylase"/>
    <property type="match status" value="4"/>
</dbReference>
<evidence type="ECO:0008006" key="15">
    <source>
        <dbReference type="Google" id="ProtNLM"/>
    </source>
</evidence>
<keyword evidence="14" id="KW-1185">Reference proteome</keyword>
<dbReference type="InterPro" id="IPR014030">
    <property type="entry name" value="Ketoacyl_synth_N"/>
</dbReference>
<dbReference type="Pfam" id="PF14765">
    <property type="entry name" value="PS-DH"/>
    <property type="match status" value="2"/>
</dbReference>
<feature type="region of interest" description="Disordered" evidence="9">
    <location>
        <begin position="1002"/>
        <end position="1040"/>
    </location>
</feature>
<dbReference type="SMART" id="SM01294">
    <property type="entry name" value="PKS_PP_betabranch"/>
    <property type="match status" value="2"/>
</dbReference>
<dbReference type="Pfam" id="PF16197">
    <property type="entry name" value="KAsynt_C_assoc"/>
    <property type="match status" value="4"/>
</dbReference>
<feature type="region of interest" description="Disordered" evidence="9">
    <location>
        <begin position="4375"/>
        <end position="4399"/>
    </location>
</feature>
<dbReference type="GO" id="GO:0033068">
    <property type="term" value="P:macrolide biosynthetic process"/>
    <property type="evidence" value="ECO:0007669"/>
    <property type="project" value="UniProtKB-ARBA"/>
</dbReference>
<name>A0A1Q4V891_9ACTN</name>
<dbReference type="SUPFAM" id="SSF53901">
    <property type="entry name" value="Thiolase-like"/>
    <property type="match status" value="4"/>
</dbReference>
<dbReference type="InterPro" id="IPR049551">
    <property type="entry name" value="PKS_DH_C"/>
</dbReference>
<evidence type="ECO:0000256" key="9">
    <source>
        <dbReference type="SAM" id="MobiDB-lite"/>
    </source>
</evidence>
<dbReference type="InterPro" id="IPR042104">
    <property type="entry name" value="PKS_dehydratase_sf"/>
</dbReference>
<dbReference type="SMART" id="SM00822">
    <property type="entry name" value="PKS_KR"/>
    <property type="match status" value="3"/>
</dbReference>
<dbReference type="PANTHER" id="PTHR43775">
    <property type="entry name" value="FATTY ACID SYNTHASE"/>
    <property type="match status" value="1"/>
</dbReference>
<dbReference type="SMART" id="SM00827">
    <property type="entry name" value="PKS_AT"/>
    <property type="match status" value="4"/>
</dbReference>
<feature type="active site" description="Proton acceptor; for dehydratase activity" evidence="8">
    <location>
        <position position="1968"/>
    </location>
</feature>
<keyword evidence="6" id="KW-0511">Multifunctional enzyme</keyword>
<dbReference type="Pfam" id="PF00109">
    <property type="entry name" value="ketoacyl-synt"/>
    <property type="match status" value="4"/>
</dbReference>
<feature type="compositionally biased region" description="Low complexity" evidence="9">
    <location>
        <begin position="5481"/>
        <end position="5500"/>
    </location>
</feature>
<keyword evidence="4" id="KW-0808">Transferase</keyword>
<dbReference type="InterPro" id="IPR006162">
    <property type="entry name" value="Ppantetheine_attach_site"/>
</dbReference>
<dbReference type="FunFam" id="3.40.366.10:FF:000002">
    <property type="entry name" value="Probable polyketide synthase 2"/>
    <property type="match status" value="1"/>
</dbReference>
<dbReference type="Pfam" id="PF00698">
    <property type="entry name" value="Acyl_transf_1"/>
    <property type="match status" value="4"/>
</dbReference>
<feature type="domain" description="Ketosynthase family 3 (KS3)" evidence="11">
    <location>
        <begin position="1043"/>
        <end position="1468"/>
    </location>
</feature>